<dbReference type="Pfam" id="PF13362">
    <property type="entry name" value="Toprim_3"/>
    <property type="match status" value="1"/>
</dbReference>
<evidence type="ECO:0000256" key="2">
    <source>
        <dbReference type="ARBA" id="ARBA00022515"/>
    </source>
</evidence>
<dbReference type="GO" id="GO:0008270">
    <property type="term" value="F:zinc ion binding"/>
    <property type="evidence" value="ECO:0007669"/>
    <property type="project" value="InterPro"/>
</dbReference>
<dbReference type="InterPro" id="IPR036977">
    <property type="entry name" value="DNA_primase_Znf_CHC2"/>
</dbReference>
<keyword evidence="4" id="KW-0548">Nucleotidyltransferase</keyword>
<dbReference type="InterPro" id="IPR006171">
    <property type="entry name" value="TOPRIM_dom"/>
</dbReference>
<dbReference type="Pfam" id="PF23639">
    <property type="entry name" value="DUF7146"/>
    <property type="match status" value="1"/>
</dbReference>
<evidence type="ECO:0000256" key="4">
    <source>
        <dbReference type="ARBA" id="ARBA00022695"/>
    </source>
</evidence>
<dbReference type="GO" id="GO:0006269">
    <property type="term" value="P:DNA replication, synthesis of primer"/>
    <property type="evidence" value="ECO:0007669"/>
    <property type="project" value="UniProtKB-KW"/>
</dbReference>
<keyword evidence="1" id="KW-0240">DNA-directed RNA polymerase</keyword>
<keyword evidence="8" id="KW-0067">ATP-binding</keyword>
<keyword evidence="8" id="KW-0378">Hydrolase</keyword>
<dbReference type="Proteomes" id="UP000219669">
    <property type="component" value="Unassembled WGS sequence"/>
</dbReference>
<dbReference type="GO" id="GO:0000428">
    <property type="term" value="C:DNA-directed RNA polymerase complex"/>
    <property type="evidence" value="ECO:0007669"/>
    <property type="project" value="UniProtKB-KW"/>
</dbReference>
<evidence type="ECO:0000256" key="1">
    <source>
        <dbReference type="ARBA" id="ARBA00022478"/>
    </source>
</evidence>
<keyword evidence="2" id="KW-0639">Primosome</keyword>
<keyword evidence="3" id="KW-0808">Transferase</keyword>
<dbReference type="CDD" id="cd01029">
    <property type="entry name" value="TOPRIM_primases"/>
    <property type="match status" value="1"/>
</dbReference>
<dbReference type="GO" id="GO:0004386">
    <property type="term" value="F:helicase activity"/>
    <property type="evidence" value="ECO:0007669"/>
    <property type="project" value="UniProtKB-KW"/>
</dbReference>
<keyword evidence="8" id="KW-0347">Helicase</keyword>
<dbReference type="EMBL" id="OCNF01000006">
    <property type="protein sequence ID" value="SOD67406.1"/>
    <property type="molecule type" value="Genomic_DNA"/>
</dbReference>
<keyword evidence="5" id="KW-0235">DNA replication</keyword>
<dbReference type="Gene3D" id="3.90.580.10">
    <property type="entry name" value="Zinc finger, CHC2-type domain"/>
    <property type="match status" value="1"/>
</dbReference>
<sequence length="357" mass="39993">MMNQPKFTLSDVKHAANGRWVEILTALGIPKNLLNKNKHQPCPACGGKDRFRFTDNGGRGWWICNQCAPQGGSGFDLLMLVFGCDFNEALKRVAECLGMGGTRHAHAFRLPEKRPTPQNAPRQDEQQREKLTQIWTSSKAWQTHNVIVDYLRGRGIPQPENLPICHKALRVHVALPYWHNGKCLGRFPAMVGAFRANDGELLGLHLTYLMKKQGVVSKIQLRDFATQQPLDAKKHRSMYSGALMGAAIPLFRQPEQELKGVLVVCEGIETAIAIHSINGLNVWACGAANRIAGFRLPEWVKRLIIVADNDNNQTGLQAAQTLQRRYHSALKGNIRIWLPEHDNDVLDLLARQTQNQG</sequence>
<name>A0A286E931_9NEIS</name>
<dbReference type="SUPFAM" id="SSF57783">
    <property type="entry name" value="Zinc beta-ribbon"/>
    <property type="match status" value="1"/>
</dbReference>
<dbReference type="AlphaFoldDB" id="A0A286E931"/>
<keyword evidence="8" id="KW-0547">Nucleotide-binding</keyword>
<reference evidence="8 9" key="1">
    <citation type="submission" date="2017-09" db="EMBL/GenBank/DDBJ databases">
        <authorList>
            <person name="Ehlers B."/>
            <person name="Leendertz F.H."/>
        </authorList>
    </citation>
    <scope>NUCLEOTIDE SEQUENCE [LARGE SCALE GENOMIC DNA]</scope>
    <source>
        <strain evidence="8 9">DSM 16848</strain>
    </source>
</reference>
<evidence type="ECO:0000256" key="6">
    <source>
        <dbReference type="ARBA" id="ARBA00023163"/>
    </source>
</evidence>
<dbReference type="InterPro" id="IPR013237">
    <property type="entry name" value="Phage_T7_Gp4_N"/>
</dbReference>
<evidence type="ECO:0000256" key="5">
    <source>
        <dbReference type="ARBA" id="ARBA00022705"/>
    </source>
</evidence>
<dbReference type="GO" id="GO:1990077">
    <property type="term" value="C:primosome complex"/>
    <property type="evidence" value="ECO:0007669"/>
    <property type="project" value="UniProtKB-KW"/>
</dbReference>
<organism evidence="8 9">
    <name type="scientific">Alysiella filiformis DSM 16848</name>
    <dbReference type="NCBI Taxonomy" id="1120981"/>
    <lineage>
        <taxon>Bacteria</taxon>
        <taxon>Pseudomonadati</taxon>
        <taxon>Pseudomonadota</taxon>
        <taxon>Betaproteobacteria</taxon>
        <taxon>Neisseriales</taxon>
        <taxon>Neisseriaceae</taxon>
        <taxon>Alysiella</taxon>
    </lineage>
</organism>
<dbReference type="GO" id="GO:0003677">
    <property type="term" value="F:DNA binding"/>
    <property type="evidence" value="ECO:0007669"/>
    <property type="project" value="InterPro"/>
</dbReference>
<dbReference type="GO" id="GO:0016779">
    <property type="term" value="F:nucleotidyltransferase activity"/>
    <property type="evidence" value="ECO:0007669"/>
    <property type="project" value="UniProtKB-KW"/>
</dbReference>
<proteinExistence type="predicted"/>
<keyword evidence="6" id="KW-0804">Transcription</keyword>
<gene>
    <name evidence="8" type="ORF">SAMN02746062_00893</name>
</gene>
<evidence type="ECO:0000313" key="9">
    <source>
        <dbReference type="Proteomes" id="UP000219669"/>
    </source>
</evidence>
<keyword evidence="9" id="KW-1185">Reference proteome</keyword>
<dbReference type="InterPro" id="IPR034154">
    <property type="entry name" value="TOPRIM_DnaG/twinkle"/>
</dbReference>
<accession>A0A286E931</accession>
<dbReference type="OrthoDB" id="8967890at2"/>
<evidence type="ECO:0000313" key="8">
    <source>
        <dbReference type="EMBL" id="SOD67406.1"/>
    </source>
</evidence>
<evidence type="ECO:0000256" key="3">
    <source>
        <dbReference type="ARBA" id="ARBA00022679"/>
    </source>
</evidence>
<evidence type="ECO:0000259" key="7">
    <source>
        <dbReference type="SMART" id="SM00778"/>
    </source>
</evidence>
<feature type="domain" description="DNA primase/helicase Gp4 N-terminal Bacteriophage T7-like" evidence="7">
    <location>
        <begin position="37"/>
        <end position="75"/>
    </location>
</feature>
<dbReference type="Pfam" id="PF08273">
    <property type="entry name" value="Zn_Ribbon_Prim"/>
    <property type="match status" value="1"/>
</dbReference>
<protein>
    <submittedName>
        <fullName evidence="8">Putative DNA primase/helicase</fullName>
    </submittedName>
</protein>
<dbReference type="RefSeq" id="WP_097113965.1">
    <property type="nucleotide sequence ID" value="NZ_CP083931.1"/>
</dbReference>
<dbReference type="SMART" id="SM00778">
    <property type="entry name" value="Prim_Zn_Ribbon"/>
    <property type="match status" value="1"/>
</dbReference>
<dbReference type="InterPro" id="IPR055570">
    <property type="entry name" value="DUF7146"/>
</dbReference>